<dbReference type="Proteomes" id="UP000268094">
    <property type="component" value="Unassembled WGS sequence"/>
</dbReference>
<dbReference type="InterPro" id="IPR036465">
    <property type="entry name" value="vWFA_dom_sf"/>
</dbReference>
<organism evidence="1 2">
    <name type="scientific">Corallococcus terminator</name>
    <dbReference type="NCBI Taxonomy" id="2316733"/>
    <lineage>
        <taxon>Bacteria</taxon>
        <taxon>Pseudomonadati</taxon>
        <taxon>Myxococcota</taxon>
        <taxon>Myxococcia</taxon>
        <taxon>Myxococcales</taxon>
        <taxon>Cystobacterineae</taxon>
        <taxon>Myxococcaceae</taxon>
        <taxon>Corallococcus</taxon>
    </lineage>
</organism>
<dbReference type="SUPFAM" id="SSF53300">
    <property type="entry name" value="vWA-like"/>
    <property type="match status" value="1"/>
</dbReference>
<gene>
    <name evidence="1" type="ORF">D7V88_27120</name>
</gene>
<dbReference type="PROSITE" id="PS51257">
    <property type="entry name" value="PROKAR_LIPOPROTEIN"/>
    <property type="match status" value="1"/>
</dbReference>
<sequence>MKIHTCAHLLTLSAFLAVGCHSPVDDAGSTVPEACEATPPVVAPQKTDILFVIDNSSSMQEEQQGIATELPAFLAAFKAGSGVAQEFRVGVITTSVYQRLTVGDGSDSIRSYPDQEGRLQPVKDEAGQPTLERFIDSSDPLLLDKFQRLVAQGTTGSGQETPFEAVRLAVDSPLTRQPLEEGGNAGFLRDGARLLVVVVSDEEDCSSTVRPPPVALGQDPAVDACSSQADKLTSVEEYYRIFQNLHDGRGASREVLWATIGPVSLTDKRAEAVTEVVGGKTYVRNVDCPTSYGPGYRQSALAQAFDSTRANLDSICKSNYQQTLVDIAELATVAQSVDVVNLPDPRLAVVYVTRADGSVQTCTVANGDIRYEPSGDDRSARLFFLGPCLRRVGDTKVEVKVLCAG</sequence>
<reference evidence="2" key="1">
    <citation type="submission" date="2018-09" db="EMBL/GenBank/DDBJ databases">
        <authorList>
            <person name="Livingstone P.G."/>
            <person name="Whitworth D.E."/>
        </authorList>
    </citation>
    <scope>NUCLEOTIDE SEQUENCE [LARGE SCALE GENOMIC DNA]</scope>
    <source>
        <strain evidence="2">CA054A</strain>
    </source>
</reference>
<dbReference type="OrthoDB" id="5479759at2"/>
<name>A0A3A8IBU1_9BACT</name>
<dbReference type="AlphaFoldDB" id="A0A3A8IBU1"/>
<accession>A0A3A8IBU1</accession>
<proteinExistence type="predicted"/>
<comment type="caution">
    <text evidence="1">The sequence shown here is derived from an EMBL/GenBank/DDBJ whole genome shotgun (WGS) entry which is preliminary data.</text>
</comment>
<dbReference type="EMBL" id="RAVZ01000221">
    <property type="protein sequence ID" value="RKG80752.1"/>
    <property type="molecule type" value="Genomic_DNA"/>
</dbReference>
<evidence type="ECO:0000313" key="2">
    <source>
        <dbReference type="Proteomes" id="UP000268094"/>
    </source>
</evidence>
<evidence type="ECO:0000313" key="1">
    <source>
        <dbReference type="EMBL" id="RKG80752.1"/>
    </source>
</evidence>
<keyword evidence="2" id="KW-1185">Reference proteome</keyword>
<protein>
    <submittedName>
        <fullName evidence="1">VWA domain-containing protein</fullName>
    </submittedName>
</protein>